<dbReference type="EMBL" id="RXIF01000008">
    <property type="protein sequence ID" value="RZN64266.1"/>
    <property type="molecule type" value="Genomic_DNA"/>
</dbReference>
<accession>A0A520KRG8</accession>
<dbReference type="AlphaFoldDB" id="A0A520KRG8"/>
<evidence type="ECO:0000313" key="2">
    <source>
        <dbReference type="Proteomes" id="UP000317158"/>
    </source>
</evidence>
<comment type="caution">
    <text evidence="1">The sequence shown here is derived from an EMBL/GenBank/DDBJ whole genome shotgun (WGS) entry which is preliminary data.</text>
</comment>
<reference evidence="1 2" key="1">
    <citation type="journal article" date="2019" name="Nat. Microbiol.">
        <title>Wide diversity of methane and short-chain alkane metabolisms in uncultured archaea.</title>
        <authorList>
            <person name="Borrel G."/>
            <person name="Adam P.S."/>
            <person name="McKay L.J."/>
            <person name="Chen L.X."/>
            <person name="Sierra-Garcia I.N."/>
            <person name="Sieber C.M."/>
            <person name="Letourneur Q."/>
            <person name="Ghozlane A."/>
            <person name="Andersen G.L."/>
            <person name="Li W.J."/>
            <person name="Hallam S.J."/>
            <person name="Muyzer G."/>
            <person name="de Oliveira V.M."/>
            <person name="Inskeep W.P."/>
            <person name="Banfield J.F."/>
            <person name="Gribaldo S."/>
        </authorList>
    </citation>
    <scope>NUCLEOTIDE SEQUENCE [LARGE SCALE GENOMIC DNA]</scope>
    <source>
        <strain evidence="1">NM1a</strain>
    </source>
</reference>
<sequence length="388" mass="43615">MSEDIKNKLDRFLTHRVYSFGVSNPDESVSVLDDALNYGVEKLSREDANLLMRFLLKFCTIDKEDIGLALKGTYGGGKEGKDFEIARSMEDLVGKLFDFLTDVENLFIGDSIPKDADIRLNLKSAGETLFYGDKTDLWSNDDGLKAHLVVKDGKISAGLGFLDDADEVGCPTDWIMNLFFGAVDASEIKNEKVKEYIKYSNSAILNMISMVIKDPKDVVFSDAWLSDAEKRWNSDDEKVNSLKDDISAVISIEEIPSAVYPDIDMIMDPLKDRLDQEERTRIKELFEKGAVSILLSSKDGKIDLKFLSEDEKPSVDMIVKFLYDGLVRYAYGEMSLMRLVKEPYVFITTPGGEGRGKKVFGSINELDLLMKELVKDTLIPIPVKKEVI</sequence>
<dbReference type="Proteomes" id="UP000317158">
    <property type="component" value="Unassembled WGS sequence"/>
</dbReference>
<name>A0A520KRG8_METT2</name>
<organism evidence="1 2">
    <name type="scientific">Methanoliparum thermophilum</name>
    <dbReference type="NCBI Taxonomy" id="2491083"/>
    <lineage>
        <taxon>Archaea</taxon>
        <taxon>Methanobacteriati</taxon>
        <taxon>Methanobacteriota</taxon>
        <taxon>Candidatus Methanoliparia</taxon>
        <taxon>Candidatus Methanoliparales</taxon>
        <taxon>Candidatus Methanoliparaceae</taxon>
        <taxon>Candidatus Methanoliparum</taxon>
    </lineage>
</organism>
<protein>
    <submittedName>
        <fullName evidence="1">Uncharacterized protein</fullName>
    </submittedName>
</protein>
<evidence type="ECO:0000313" key="1">
    <source>
        <dbReference type="EMBL" id="RZN64266.1"/>
    </source>
</evidence>
<gene>
    <name evidence="1" type="ORF">EF806_05025</name>
</gene>
<proteinExistence type="predicted"/>